<evidence type="ECO:0000313" key="3">
    <source>
        <dbReference type="Proteomes" id="UP000632766"/>
    </source>
</evidence>
<protein>
    <submittedName>
        <fullName evidence="2">DUF5615 family PIN-like protein</fullName>
    </submittedName>
</protein>
<evidence type="ECO:0000313" key="2">
    <source>
        <dbReference type="EMBL" id="MBH8567070.1"/>
    </source>
</evidence>
<dbReference type="Proteomes" id="UP000632766">
    <property type="component" value="Unassembled WGS sequence"/>
</dbReference>
<reference evidence="2 3" key="1">
    <citation type="journal article" date="2021" name="Int. J. Syst. Evol. Microbiol.">
        <title>Amazonocrinis nigriterrae gen. nov., sp. nov., Atlanticothrix silvestris gen. nov., sp. nov. and Dendronalium phyllosphericum gen. nov., sp. nov., nostocacean cyanobacteria from Brazilian environments.</title>
        <authorList>
            <person name="Alvarenga D.O."/>
            <person name="Andreote A.P.D."/>
            <person name="Branco L.H.Z."/>
            <person name="Delbaje E."/>
            <person name="Cruz R.B."/>
            <person name="Varani A.M."/>
            <person name="Fiore M.F."/>
        </authorList>
    </citation>
    <scope>NUCLEOTIDE SEQUENCE [LARGE SCALE GENOMIC DNA]</scope>
    <source>
        <strain evidence="2 3">CENA67</strain>
    </source>
</reference>
<proteinExistence type="predicted"/>
<dbReference type="Pfam" id="PF18480">
    <property type="entry name" value="DUF5615"/>
    <property type="match status" value="1"/>
</dbReference>
<dbReference type="EMBL" id="JAECZC010000110">
    <property type="protein sequence ID" value="MBH8567070.1"/>
    <property type="molecule type" value="Genomic_DNA"/>
</dbReference>
<gene>
    <name evidence="2" type="ORF">I8748_33815</name>
</gene>
<dbReference type="AlphaFoldDB" id="A0A8J7LCR1"/>
<comment type="caution">
    <text evidence="2">The sequence shown here is derived from an EMBL/GenBank/DDBJ whole genome shotgun (WGS) entry which is preliminary data.</text>
</comment>
<name>A0A8J7LCR1_9NOST</name>
<feature type="domain" description="DUF5615" evidence="1">
    <location>
        <begin position="3"/>
        <end position="111"/>
    </location>
</feature>
<dbReference type="RefSeq" id="WP_198128802.1">
    <property type="nucleotide sequence ID" value="NZ_JAECZC010000110.1"/>
</dbReference>
<accession>A0A8J7LCR1</accession>
<evidence type="ECO:0000259" key="1">
    <source>
        <dbReference type="Pfam" id="PF18480"/>
    </source>
</evidence>
<sequence length="127" mass="14916">MTKFYTNENFPLDLVQELRQLGYDVLTSYEAGQANQSISDAEVLNFAHEQERVVITLNREDFISLHKQGQKHSGIIICKEDRDYKRQSEIIYEFLIQNTQPLTGKLIRIKKQNQKGYSIQVFVVQEY</sequence>
<dbReference type="InterPro" id="IPR041049">
    <property type="entry name" value="DUF5615"/>
</dbReference>
<keyword evidence="3" id="KW-1185">Reference proteome</keyword>
<organism evidence="2 3">
    <name type="scientific">Amazonocrinis nigriterrae CENA67</name>
    <dbReference type="NCBI Taxonomy" id="2794033"/>
    <lineage>
        <taxon>Bacteria</taxon>
        <taxon>Bacillati</taxon>
        <taxon>Cyanobacteriota</taxon>
        <taxon>Cyanophyceae</taxon>
        <taxon>Nostocales</taxon>
        <taxon>Nostocaceae</taxon>
        <taxon>Amazonocrinis</taxon>
        <taxon>Amazonocrinis nigriterrae</taxon>
    </lineage>
</organism>